<dbReference type="Pfam" id="PF00480">
    <property type="entry name" value="ROK"/>
    <property type="match status" value="1"/>
</dbReference>
<comment type="caution">
    <text evidence="2">The sequence shown here is derived from an EMBL/GenBank/DDBJ whole genome shotgun (WGS) entry which is preliminary data.</text>
</comment>
<evidence type="ECO:0000313" key="2">
    <source>
        <dbReference type="EMBL" id="OPA73325.1"/>
    </source>
</evidence>
<sequence>MTYNNVIALDVGGTFIKTCIVENGVPLKSSYKQFPALADRDAATIINQFMTIIKIQYESYNLTKEIHPNIRWQIGIAFPGPFDYSQGISYVHGLNKFESIYGINLKKAFYAHLENIHEEWAQHLLHVHIRFENDARLFALGMSTLYPSDRIIALTLGTGLGSAFIDHSNIINHGPGVPENGWLYNQPFRGGRIDDLFSRRGILQMAQHAGVLTPEMDVKDLADSAKAGNVACMDVFSEFGMLLAEMLLPYILSYQPTIIILGGQIAKSYDLFKAPLLQQLGSTGVQIIVSDNLIDYTFIGIFRMFHA</sequence>
<reference evidence="2 3" key="1">
    <citation type="submission" date="2017-01" db="EMBL/GenBank/DDBJ databases">
        <title>Genome analysis of Paenibacillus selenitrireducens ES3-24.</title>
        <authorList>
            <person name="Xu D."/>
            <person name="Yao R."/>
            <person name="Zheng S."/>
        </authorList>
    </citation>
    <scope>NUCLEOTIDE SEQUENCE [LARGE SCALE GENOMIC DNA]</scope>
    <source>
        <strain evidence="2 3">ES3-24</strain>
    </source>
</reference>
<dbReference type="Proteomes" id="UP000190188">
    <property type="component" value="Unassembled WGS sequence"/>
</dbReference>
<dbReference type="SUPFAM" id="SSF53067">
    <property type="entry name" value="Actin-like ATPase domain"/>
    <property type="match status" value="1"/>
</dbReference>
<name>A0A1T2X0K3_9BACL</name>
<dbReference type="InterPro" id="IPR043129">
    <property type="entry name" value="ATPase_NBD"/>
</dbReference>
<dbReference type="PANTHER" id="PTHR18964">
    <property type="entry name" value="ROK (REPRESSOR, ORF, KINASE) FAMILY"/>
    <property type="match status" value="1"/>
</dbReference>
<organism evidence="2 3">
    <name type="scientific">Paenibacillus selenitireducens</name>
    <dbReference type="NCBI Taxonomy" id="1324314"/>
    <lineage>
        <taxon>Bacteria</taxon>
        <taxon>Bacillati</taxon>
        <taxon>Bacillota</taxon>
        <taxon>Bacilli</taxon>
        <taxon>Bacillales</taxon>
        <taxon>Paenibacillaceae</taxon>
        <taxon>Paenibacillus</taxon>
    </lineage>
</organism>
<dbReference type="EMBL" id="MSZX01000019">
    <property type="protein sequence ID" value="OPA73325.1"/>
    <property type="molecule type" value="Genomic_DNA"/>
</dbReference>
<dbReference type="PANTHER" id="PTHR18964:SF149">
    <property type="entry name" value="BIFUNCTIONAL UDP-N-ACETYLGLUCOSAMINE 2-EPIMERASE_N-ACETYLMANNOSAMINE KINASE"/>
    <property type="match status" value="1"/>
</dbReference>
<evidence type="ECO:0000256" key="1">
    <source>
        <dbReference type="ARBA" id="ARBA00006479"/>
    </source>
</evidence>
<gene>
    <name evidence="2" type="ORF">BVG16_29420</name>
</gene>
<proteinExistence type="inferred from homology"/>
<dbReference type="STRING" id="1324314.BVG16_29420"/>
<dbReference type="InterPro" id="IPR000600">
    <property type="entry name" value="ROK"/>
</dbReference>
<dbReference type="CDD" id="cd23763">
    <property type="entry name" value="ASKHA_ATPase_ROK"/>
    <property type="match status" value="1"/>
</dbReference>
<comment type="similarity">
    <text evidence="1">Belongs to the ROK (NagC/XylR) family.</text>
</comment>
<keyword evidence="3" id="KW-1185">Reference proteome</keyword>
<dbReference type="AlphaFoldDB" id="A0A1T2X0K3"/>
<dbReference type="RefSeq" id="WP_078502770.1">
    <property type="nucleotide sequence ID" value="NZ_MSZX01000019.1"/>
</dbReference>
<protein>
    <submittedName>
        <fullName evidence="2">Uncharacterized protein</fullName>
    </submittedName>
</protein>
<dbReference type="Gene3D" id="3.30.420.40">
    <property type="match status" value="2"/>
</dbReference>
<accession>A0A1T2X0K3</accession>
<dbReference type="OrthoDB" id="49666at2"/>
<evidence type="ECO:0000313" key="3">
    <source>
        <dbReference type="Proteomes" id="UP000190188"/>
    </source>
</evidence>